<dbReference type="SUPFAM" id="SSF50685">
    <property type="entry name" value="Barwin-like endoglucanases"/>
    <property type="match status" value="1"/>
</dbReference>
<reference evidence="8" key="1">
    <citation type="journal article" date="2011" name="Genome Res.">
        <title>Phylogeny-wide analysis of social amoeba genomes highlights ancient origins for complex intercellular communication.</title>
        <authorList>
            <person name="Heidel A.J."/>
            <person name="Lawal H.M."/>
            <person name="Felder M."/>
            <person name="Schilde C."/>
            <person name="Helps N.R."/>
            <person name="Tunggal B."/>
            <person name="Rivero F."/>
            <person name="John U."/>
            <person name="Schleicher M."/>
            <person name="Eichinger L."/>
            <person name="Platzer M."/>
            <person name="Noegel A.A."/>
            <person name="Schaap P."/>
            <person name="Gloeckner G."/>
        </authorList>
    </citation>
    <scope>NUCLEOTIDE SEQUENCE [LARGE SCALE GENOMIC DNA]</scope>
    <source>
        <strain evidence="8">SH3</strain>
    </source>
</reference>
<evidence type="ECO:0000256" key="3">
    <source>
        <dbReference type="ARBA" id="ARBA00023157"/>
    </source>
</evidence>
<organism evidence="7 8">
    <name type="scientific">Cavenderia fasciculata</name>
    <name type="common">Slime mold</name>
    <name type="synonym">Dictyostelium fasciculatum</name>
    <dbReference type="NCBI Taxonomy" id="261658"/>
    <lineage>
        <taxon>Eukaryota</taxon>
        <taxon>Amoebozoa</taxon>
        <taxon>Evosea</taxon>
        <taxon>Eumycetozoa</taxon>
        <taxon>Dictyostelia</taxon>
        <taxon>Acytosteliales</taxon>
        <taxon>Cavenderiaceae</taxon>
        <taxon>Cavenderia</taxon>
    </lineage>
</organism>
<dbReference type="PANTHER" id="PTHR31836">
    <property type="match status" value="1"/>
</dbReference>
<dbReference type="Gene3D" id="2.40.40.10">
    <property type="entry name" value="RlpA-like domain"/>
    <property type="match status" value="1"/>
</dbReference>
<evidence type="ECO:0000256" key="2">
    <source>
        <dbReference type="ARBA" id="ARBA00022729"/>
    </source>
</evidence>
<dbReference type="GeneID" id="14875646"/>
<dbReference type="CDD" id="cd22271">
    <property type="entry name" value="DPBB_EXP_N-like"/>
    <property type="match status" value="1"/>
</dbReference>
<dbReference type="InterPro" id="IPR051477">
    <property type="entry name" value="Expansin_CellWall"/>
</dbReference>
<feature type="compositionally biased region" description="Low complexity" evidence="4">
    <location>
        <begin position="393"/>
        <end position="420"/>
    </location>
</feature>
<feature type="domain" description="Expansin-like EG45" evidence="6">
    <location>
        <begin position="24"/>
        <end position="136"/>
    </location>
</feature>
<keyword evidence="3" id="KW-1015">Disulfide bond</keyword>
<dbReference type="PROSITE" id="PS50842">
    <property type="entry name" value="EXPANSIN_EG45"/>
    <property type="match status" value="1"/>
</dbReference>
<dbReference type="RefSeq" id="XP_004361023.1">
    <property type="nucleotide sequence ID" value="XM_004360966.1"/>
</dbReference>
<accession>F4PNW9</accession>
<dbReference type="InterPro" id="IPR007112">
    <property type="entry name" value="Expansin/allergen_DPBB_dom"/>
</dbReference>
<name>F4PNW9_CACFS</name>
<feature type="chain" id="PRO_5003313273" description="Expansin-like EG45 domain-containing protein" evidence="5">
    <location>
        <begin position="20"/>
        <end position="458"/>
    </location>
</feature>
<evidence type="ECO:0000256" key="1">
    <source>
        <dbReference type="ARBA" id="ARBA00005392"/>
    </source>
</evidence>
<dbReference type="Proteomes" id="UP000007797">
    <property type="component" value="Unassembled WGS sequence"/>
</dbReference>
<evidence type="ECO:0000256" key="4">
    <source>
        <dbReference type="SAM" id="MobiDB-lite"/>
    </source>
</evidence>
<protein>
    <recommendedName>
        <fullName evidence="6">Expansin-like EG45 domain-containing protein</fullName>
    </recommendedName>
</protein>
<dbReference type="InterPro" id="IPR036908">
    <property type="entry name" value="RlpA-like_sf"/>
</dbReference>
<feature type="region of interest" description="Disordered" evidence="4">
    <location>
        <begin position="383"/>
        <end position="435"/>
    </location>
</feature>
<evidence type="ECO:0000256" key="5">
    <source>
        <dbReference type="SAM" id="SignalP"/>
    </source>
</evidence>
<gene>
    <name evidence="7" type="ORF">DFA_05304</name>
</gene>
<proteinExistence type="inferred from homology"/>
<evidence type="ECO:0000259" key="6">
    <source>
        <dbReference type="PROSITE" id="PS50842"/>
    </source>
</evidence>
<dbReference type="OMA" id="FEINNIM"/>
<dbReference type="PANTHER" id="PTHR31836:SF3">
    <property type="entry name" value="EXPANSIN-LIKE PROTEIN 9"/>
    <property type="match status" value="1"/>
</dbReference>
<evidence type="ECO:0000313" key="8">
    <source>
        <dbReference type="Proteomes" id="UP000007797"/>
    </source>
</evidence>
<dbReference type="EMBL" id="GL883008">
    <property type="protein sequence ID" value="EGG23172.1"/>
    <property type="molecule type" value="Genomic_DNA"/>
</dbReference>
<comment type="similarity">
    <text evidence="1">Belongs to the expansin family. Expansin A subfamily.</text>
</comment>
<keyword evidence="8" id="KW-1185">Reference proteome</keyword>
<dbReference type="OrthoDB" id="406505at2759"/>
<dbReference type="AlphaFoldDB" id="F4PNW9"/>
<evidence type="ECO:0000313" key="7">
    <source>
        <dbReference type="EMBL" id="EGG23172.1"/>
    </source>
</evidence>
<feature type="signal peptide" evidence="5">
    <location>
        <begin position="1"/>
        <end position="19"/>
    </location>
</feature>
<sequence>MRLHSSLIVLLLLFRLAYSTSIPLSACGSGEAVQNPATSVGTCVLPAPTSMGVASVSAPFFGDSRVCGACFNLTGSKGSTIVMLSNKCDSGDVCTQSDHVHFILAPADFAKITDAASTQTANKIGYQQVSCDFGKKISYQLASKPNADYLGIRFSDMEAPIQSVRLNGSPTPFVIENNVWAWRSNGNGKDKALYPATVILTPGANGGSPVSISVSQTATGWVLSTAQFKPVSPVGQDVCVTGSPNQYIYQDALTAGWSDQSYSYQEPINYAFPDPDNVIQAKLTAGGAVQLKFEGGFSTKYIDALKFSIKSSSLTSVKVFFGSETGTAVDVTSEFVTHTLTIEALGAQSSETYLSFLSAQQGTFEINNIMWVFDTSIPTTPGNIDVIGKPKPGTTTSGATSSSSTTSNTIPTGSSEFPGSGSDGGPSGEGKNQSGAASSVQFYLSALLSLQLLLLLLN</sequence>
<keyword evidence="2 5" id="KW-0732">Signal</keyword>
<dbReference type="KEGG" id="dfa:DFA_05304"/>